<comment type="similarity">
    <text evidence="2 7">Belongs to the group II decarboxylase family.</text>
</comment>
<keyword evidence="8" id="KW-0808">Transferase</keyword>
<dbReference type="InterPro" id="IPR015421">
    <property type="entry name" value="PyrdxlP-dep_Trfase_major"/>
</dbReference>
<dbReference type="SUPFAM" id="SSF53383">
    <property type="entry name" value="PLP-dependent transferases"/>
    <property type="match status" value="1"/>
</dbReference>
<proteinExistence type="inferred from homology"/>
<dbReference type="PRINTS" id="PR00800">
    <property type="entry name" value="YHDCRBOXLASE"/>
</dbReference>
<dbReference type="Gene3D" id="3.90.1150.10">
    <property type="entry name" value="Aspartate Aminotransferase, domain 1"/>
    <property type="match status" value="1"/>
</dbReference>
<gene>
    <name evidence="8" type="ORF">H9968_11650</name>
</gene>
<keyword evidence="4 6" id="KW-0663">Pyridoxal phosphate</keyword>
<dbReference type="EMBL" id="DXBR01000106">
    <property type="protein sequence ID" value="HIZ40549.1"/>
    <property type="molecule type" value="Genomic_DNA"/>
</dbReference>
<protein>
    <submittedName>
        <fullName evidence="8">Aminotransferase class V-fold PLP-dependent enzyme</fullName>
    </submittedName>
</protein>
<dbReference type="PROSITE" id="PS00392">
    <property type="entry name" value="DDC_GAD_HDC_YDC"/>
    <property type="match status" value="1"/>
</dbReference>
<dbReference type="InterPro" id="IPR010977">
    <property type="entry name" value="Aromatic_deC"/>
</dbReference>
<feature type="modified residue" description="N6-(pyridoxal phosphate)lysine" evidence="6">
    <location>
        <position position="293"/>
    </location>
</feature>
<name>A0A9D2EMW0_9FIRM</name>
<evidence type="ECO:0000313" key="9">
    <source>
        <dbReference type="Proteomes" id="UP000824049"/>
    </source>
</evidence>
<dbReference type="Proteomes" id="UP000824049">
    <property type="component" value="Unassembled WGS sequence"/>
</dbReference>
<keyword evidence="5 7" id="KW-0456">Lyase</keyword>
<dbReference type="Pfam" id="PF00282">
    <property type="entry name" value="Pyridoxal_deC"/>
    <property type="match status" value="1"/>
</dbReference>
<dbReference type="GO" id="GO:0019752">
    <property type="term" value="P:carboxylic acid metabolic process"/>
    <property type="evidence" value="ECO:0007669"/>
    <property type="project" value="InterPro"/>
</dbReference>
<dbReference type="Gene3D" id="3.90.1150.170">
    <property type="match status" value="1"/>
</dbReference>
<organism evidence="8 9">
    <name type="scientific">Candidatus Anaerobutyricum stercoris</name>
    <dbReference type="NCBI Taxonomy" id="2838457"/>
    <lineage>
        <taxon>Bacteria</taxon>
        <taxon>Bacillati</taxon>
        <taxon>Bacillota</taxon>
        <taxon>Clostridia</taxon>
        <taxon>Lachnospirales</taxon>
        <taxon>Lachnospiraceae</taxon>
        <taxon>Anaerobutyricum</taxon>
    </lineage>
</organism>
<dbReference type="GO" id="GO:0006520">
    <property type="term" value="P:amino acid metabolic process"/>
    <property type="evidence" value="ECO:0007669"/>
    <property type="project" value="InterPro"/>
</dbReference>
<dbReference type="InterPro" id="IPR021115">
    <property type="entry name" value="Pyridoxal-P_BS"/>
</dbReference>
<dbReference type="GO" id="GO:0030170">
    <property type="term" value="F:pyridoxal phosphate binding"/>
    <property type="evidence" value="ECO:0007669"/>
    <property type="project" value="InterPro"/>
</dbReference>
<dbReference type="InterPro" id="IPR015424">
    <property type="entry name" value="PyrdxlP-dep_Trfase"/>
</dbReference>
<keyword evidence="3" id="KW-0210">Decarboxylase</keyword>
<evidence type="ECO:0000256" key="2">
    <source>
        <dbReference type="ARBA" id="ARBA00009533"/>
    </source>
</evidence>
<keyword evidence="8" id="KW-0032">Aminotransferase</keyword>
<dbReference type="PANTHER" id="PTHR11999:SF70">
    <property type="entry name" value="MIP05841P"/>
    <property type="match status" value="1"/>
</dbReference>
<reference evidence="8" key="2">
    <citation type="submission" date="2021-04" db="EMBL/GenBank/DDBJ databases">
        <authorList>
            <person name="Gilroy R."/>
        </authorList>
    </citation>
    <scope>NUCLEOTIDE SEQUENCE</scope>
    <source>
        <strain evidence="8">CHK179-28034</strain>
    </source>
</reference>
<sequence>MKTDTEIQNAQIGTLIQEFTGQAVAFYDGMKEQPVCRPAKETTLEHLEKQTIPAEGRPVQEVYSEMLRDIYSNTILGQHPRSFSCVPSTASLLSWMGDVMTGFYNPHASCQVNGPAAEMVEKKLINWMCSLAGYPKTSGGLFVSGGSMANLTALTAARDQKLTYEERSRAVIYVSGQTHASVAKGLHIIGFRKDQIRVIPVDSLFRMDITALRAAILNDRKEGRIPFAVIASAGTTNTGSVDPMHDIASLCKEFDMWMHVDGAFGASALLSEKYREKLSGIEYSDSMSWDAHKWMLQTYSCSAVLVRKESTLVHSFAAHPEYLKDAETSEEGVEFWDLGPELTRPARSLKLWLTLQTMGSRAMGEVIDHGCAMAELTEELLQKTPGWEIISPAQLGVINFRYVPHGNTTSAEIDAYNQEISRKITESGFAQIYTTELNGQKVLRMCTINLRTTVKDICDTVNLLKQLASDENAEAVFGAKGRKEERYWHSA</sequence>
<dbReference type="InterPro" id="IPR002129">
    <property type="entry name" value="PyrdxlP-dep_de-COase"/>
</dbReference>
<comment type="cofactor">
    <cofactor evidence="1 6 7">
        <name>pyridoxal 5'-phosphate</name>
        <dbReference type="ChEBI" id="CHEBI:597326"/>
    </cofactor>
</comment>
<evidence type="ECO:0000256" key="5">
    <source>
        <dbReference type="ARBA" id="ARBA00023239"/>
    </source>
</evidence>
<dbReference type="PANTHER" id="PTHR11999">
    <property type="entry name" value="GROUP II PYRIDOXAL-5-PHOSPHATE DECARBOXYLASE"/>
    <property type="match status" value="1"/>
</dbReference>
<evidence type="ECO:0000313" key="8">
    <source>
        <dbReference type="EMBL" id="HIZ40549.1"/>
    </source>
</evidence>
<evidence type="ECO:0000256" key="7">
    <source>
        <dbReference type="RuleBase" id="RU000382"/>
    </source>
</evidence>
<accession>A0A9D2EMW0</accession>
<evidence type="ECO:0000256" key="6">
    <source>
        <dbReference type="PIRSR" id="PIRSR602129-50"/>
    </source>
</evidence>
<reference evidence="8" key="1">
    <citation type="journal article" date="2021" name="PeerJ">
        <title>Extensive microbial diversity within the chicken gut microbiome revealed by metagenomics and culture.</title>
        <authorList>
            <person name="Gilroy R."/>
            <person name="Ravi A."/>
            <person name="Getino M."/>
            <person name="Pursley I."/>
            <person name="Horton D.L."/>
            <person name="Alikhan N.F."/>
            <person name="Baker D."/>
            <person name="Gharbi K."/>
            <person name="Hall N."/>
            <person name="Watson M."/>
            <person name="Adriaenssens E.M."/>
            <person name="Foster-Nyarko E."/>
            <person name="Jarju S."/>
            <person name="Secka A."/>
            <person name="Antonio M."/>
            <person name="Oren A."/>
            <person name="Chaudhuri R.R."/>
            <person name="La Ragione R."/>
            <person name="Hildebrand F."/>
            <person name="Pallen M.J."/>
        </authorList>
    </citation>
    <scope>NUCLEOTIDE SEQUENCE</scope>
    <source>
        <strain evidence="8">CHK179-28034</strain>
    </source>
</reference>
<comment type="caution">
    <text evidence="8">The sequence shown here is derived from an EMBL/GenBank/DDBJ whole genome shotgun (WGS) entry which is preliminary data.</text>
</comment>
<evidence type="ECO:0000256" key="1">
    <source>
        <dbReference type="ARBA" id="ARBA00001933"/>
    </source>
</evidence>
<dbReference type="GO" id="GO:0008483">
    <property type="term" value="F:transaminase activity"/>
    <property type="evidence" value="ECO:0007669"/>
    <property type="project" value="UniProtKB-KW"/>
</dbReference>
<dbReference type="AlphaFoldDB" id="A0A9D2EMW0"/>
<dbReference type="InterPro" id="IPR015422">
    <property type="entry name" value="PyrdxlP-dep_Trfase_small"/>
</dbReference>
<evidence type="ECO:0000256" key="4">
    <source>
        <dbReference type="ARBA" id="ARBA00022898"/>
    </source>
</evidence>
<evidence type="ECO:0000256" key="3">
    <source>
        <dbReference type="ARBA" id="ARBA00022793"/>
    </source>
</evidence>
<dbReference type="Gene3D" id="3.40.640.10">
    <property type="entry name" value="Type I PLP-dependent aspartate aminotransferase-like (Major domain)"/>
    <property type="match status" value="1"/>
</dbReference>
<dbReference type="GO" id="GO:0004058">
    <property type="term" value="F:aromatic-L-amino-acid decarboxylase activity"/>
    <property type="evidence" value="ECO:0007669"/>
    <property type="project" value="UniProtKB-ARBA"/>
</dbReference>